<protein>
    <submittedName>
        <fullName evidence="7">YjgP/YjgQ family permease</fullName>
    </submittedName>
</protein>
<keyword evidence="2" id="KW-1003">Cell membrane</keyword>
<feature type="transmembrane region" description="Helical" evidence="6">
    <location>
        <begin position="100"/>
        <end position="118"/>
    </location>
</feature>
<dbReference type="AlphaFoldDB" id="A0A2W5EQB0"/>
<dbReference type="GO" id="GO:0015920">
    <property type="term" value="P:lipopolysaccharide transport"/>
    <property type="evidence" value="ECO:0007669"/>
    <property type="project" value="TreeGrafter"/>
</dbReference>
<evidence type="ECO:0000256" key="1">
    <source>
        <dbReference type="ARBA" id="ARBA00004651"/>
    </source>
</evidence>
<feature type="transmembrane region" description="Helical" evidence="6">
    <location>
        <begin position="12"/>
        <end position="34"/>
    </location>
</feature>
<sequence length="496" mass="55715">MFKKLDTLILRAFVGPFVATFLIALFVLVMQFFWLYIDDMVGKGLDLGTIFKLIGYVAATCIPLALPLALLLSSIMTFGNLGESFELVAIKSAGIPLTRFMRPLLVVTIILSGVAFVFSNNIIPVVNLKMTRLKYDIITAKPAFDIKEGTFYSKLDGFVIKIGKKDKDNKTIHDVVIFEKNVGLQDNILIAKTGTMSSTPDKLSLLFVLKDGWRYEESGASNTLNTQFTRMGFKEYHKVLDLSSLKLGESNEEGFKSDPKMFTLGQLGPAIDSLHRGDTIFYLRSKIELGPYALFARYQDSSWTKNKTLQTKKNVKSYADLLSDSMKVDVGHRITNNLQQMKNSVNILKNDYVAAGENFRKYQIEWHRKFTLSAACLLLFLIGAPLGSIIRKGGLGTPLLFAIIFFVLFYLFNTIGEKIAKQGVVSAWEGMWLSSAVLLPIGAFLMVKALNDAELFSKEKWYRVTKYIRSKLGIKAKKKAKDFENSEEMLQEDKSA</sequence>
<reference evidence="7 8" key="1">
    <citation type="submission" date="2017-11" db="EMBL/GenBank/DDBJ databases">
        <title>Infants hospitalized years apart are colonized by the same room-sourced microbial strains.</title>
        <authorList>
            <person name="Brooks B."/>
            <person name="Olm M.R."/>
            <person name="Firek B.A."/>
            <person name="Baker R."/>
            <person name="Thomas B.C."/>
            <person name="Morowitz M.J."/>
            <person name="Banfield J.F."/>
        </authorList>
    </citation>
    <scope>NUCLEOTIDE SEQUENCE [LARGE SCALE GENOMIC DNA]</scope>
    <source>
        <strain evidence="7">S2_009_000_R2_76</strain>
    </source>
</reference>
<dbReference type="Proteomes" id="UP000249645">
    <property type="component" value="Unassembled WGS sequence"/>
</dbReference>
<keyword evidence="4 6" id="KW-1133">Transmembrane helix</keyword>
<evidence type="ECO:0000256" key="6">
    <source>
        <dbReference type="SAM" id="Phobius"/>
    </source>
</evidence>
<evidence type="ECO:0000256" key="3">
    <source>
        <dbReference type="ARBA" id="ARBA00022692"/>
    </source>
</evidence>
<dbReference type="PANTHER" id="PTHR33529:SF6">
    <property type="entry name" value="YJGP_YJGQ FAMILY PERMEASE"/>
    <property type="match status" value="1"/>
</dbReference>
<gene>
    <name evidence="7" type="ORF">DI598_12385</name>
</gene>
<evidence type="ECO:0000256" key="5">
    <source>
        <dbReference type="ARBA" id="ARBA00023136"/>
    </source>
</evidence>
<comment type="caution">
    <text evidence="7">The sequence shown here is derived from an EMBL/GenBank/DDBJ whole genome shotgun (WGS) entry which is preliminary data.</text>
</comment>
<keyword evidence="3 6" id="KW-0812">Transmembrane</keyword>
<organism evidence="7 8">
    <name type="scientific">Pseudopedobacter saltans</name>
    <dbReference type="NCBI Taxonomy" id="151895"/>
    <lineage>
        <taxon>Bacteria</taxon>
        <taxon>Pseudomonadati</taxon>
        <taxon>Bacteroidota</taxon>
        <taxon>Sphingobacteriia</taxon>
        <taxon>Sphingobacteriales</taxon>
        <taxon>Sphingobacteriaceae</taxon>
        <taxon>Pseudopedobacter</taxon>
    </lineage>
</organism>
<accession>A0A2W5EQB0</accession>
<comment type="subcellular location">
    <subcellularLocation>
        <location evidence="1">Cell membrane</location>
        <topology evidence="1">Multi-pass membrane protein</topology>
    </subcellularLocation>
</comment>
<dbReference type="Pfam" id="PF03739">
    <property type="entry name" value="LptF_LptG"/>
    <property type="match status" value="1"/>
</dbReference>
<evidence type="ECO:0000256" key="4">
    <source>
        <dbReference type="ARBA" id="ARBA00022989"/>
    </source>
</evidence>
<proteinExistence type="predicted"/>
<feature type="transmembrane region" description="Helical" evidence="6">
    <location>
        <begin position="54"/>
        <end position="79"/>
    </location>
</feature>
<dbReference type="EMBL" id="QFOI01000233">
    <property type="protein sequence ID" value="PZP46251.1"/>
    <property type="molecule type" value="Genomic_DNA"/>
</dbReference>
<evidence type="ECO:0000256" key="2">
    <source>
        <dbReference type="ARBA" id="ARBA00022475"/>
    </source>
</evidence>
<evidence type="ECO:0000313" key="8">
    <source>
        <dbReference type="Proteomes" id="UP000249645"/>
    </source>
</evidence>
<dbReference type="PANTHER" id="PTHR33529">
    <property type="entry name" value="SLR0882 PROTEIN-RELATED"/>
    <property type="match status" value="1"/>
</dbReference>
<feature type="transmembrane region" description="Helical" evidence="6">
    <location>
        <begin position="432"/>
        <end position="450"/>
    </location>
</feature>
<feature type="transmembrane region" description="Helical" evidence="6">
    <location>
        <begin position="370"/>
        <end position="387"/>
    </location>
</feature>
<dbReference type="InterPro" id="IPR005495">
    <property type="entry name" value="LptG/LptF_permease"/>
</dbReference>
<keyword evidence="5 6" id="KW-0472">Membrane</keyword>
<feature type="transmembrane region" description="Helical" evidence="6">
    <location>
        <begin position="394"/>
        <end position="412"/>
    </location>
</feature>
<dbReference type="GO" id="GO:0043190">
    <property type="term" value="C:ATP-binding cassette (ABC) transporter complex"/>
    <property type="evidence" value="ECO:0007669"/>
    <property type="project" value="TreeGrafter"/>
</dbReference>
<name>A0A2W5EQB0_9SPHI</name>
<evidence type="ECO:0000313" key="7">
    <source>
        <dbReference type="EMBL" id="PZP46251.1"/>
    </source>
</evidence>